<evidence type="ECO:0000256" key="7">
    <source>
        <dbReference type="ARBA" id="ARBA00022779"/>
    </source>
</evidence>
<gene>
    <name evidence="11" type="ORF">NK118_02570</name>
</gene>
<sequence length="336" mass="37933">MAEVLTQSQIDALLSEMDSPSTKSEDTDEKIAKPEYKKYDFYSPKKFTKDRLKVINGIYDNYTRMAASRVNSVLRANCEMEVVSVEEQRYFEFSNALSDNDIIVLQPLYLPDKSKAPPIVSHMSSGLMLGMIDRLLGGSECDESPVVGYTYTEIEKRLYEKMMQYLLDITGEAWSQYLEISTGNLEFDANMGMFQEVTGESPVVIVLINVKMNEVMGRLTICIPGNLLANVFAVIDKRRESGSYEEGLPDGRKLILEKIRDTELTVKAELGKAMLSLSDICSMRPGDVIDLKKSKDATLTLYVEEQPWFECDLGAYKKHAAVKIDKNIKKEVEGNE</sequence>
<keyword evidence="6" id="KW-0145">Chemotaxis</keyword>
<protein>
    <recommendedName>
        <fullName evidence="4">Flagellar motor switch protein FliM</fullName>
    </recommendedName>
</protein>
<comment type="subcellular location">
    <subcellularLocation>
        <location evidence="1">Bacterial flagellum basal body</location>
    </subcellularLocation>
    <subcellularLocation>
        <location evidence="2">Cell membrane</location>
        <topology evidence="2">Peripheral membrane protein</topology>
    </subcellularLocation>
</comment>
<dbReference type="SUPFAM" id="SSF101801">
    <property type="entry name" value="Surface presentation of antigens (SPOA)"/>
    <property type="match status" value="1"/>
</dbReference>
<dbReference type="RefSeq" id="WP_262068033.1">
    <property type="nucleotide sequence ID" value="NZ_JAMXOC010000002.1"/>
</dbReference>
<dbReference type="EMBL" id="JAMZFV010000002">
    <property type="protein sequence ID" value="MCP1109127.1"/>
    <property type="molecule type" value="Genomic_DNA"/>
</dbReference>
<evidence type="ECO:0000256" key="1">
    <source>
        <dbReference type="ARBA" id="ARBA00004117"/>
    </source>
</evidence>
<proteinExistence type="inferred from homology"/>
<keyword evidence="11" id="KW-0282">Flagellum</keyword>
<dbReference type="Gene3D" id="3.40.1550.10">
    <property type="entry name" value="CheC-like"/>
    <property type="match status" value="1"/>
</dbReference>
<feature type="domain" description="Flagellar motor switch protein FliN-like C-terminal" evidence="10">
    <location>
        <begin position="257"/>
        <end position="328"/>
    </location>
</feature>
<comment type="similarity">
    <text evidence="3">Belongs to the FliM family.</text>
</comment>
<evidence type="ECO:0000313" key="12">
    <source>
        <dbReference type="Proteomes" id="UP001523565"/>
    </source>
</evidence>
<dbReference type="Pfam" id="PF01052">
    <property type="entry name" value="FliMN_C"/>
    <property type="match status" value="1"/>
</dbReference>
<evidence type="ECO:0000256" key="6">
    <source>
        <dbReference type="ARBA" id="ARBA00022500"/>
    </source>
</evidence>
<dbReference type="CDD" id="cd17908">
    <property type="entry name" value="FliM"/>
    <property type="match status" value="1"/>
</dbReference>
<dbReference type="PIRSF" id="PIRSF002888">
    <property type="entry name" value="FliM"/>
    <property type="match status" value="1"/>
</dbReference>
<keyword evidence="11" id="KW-0969">Cilium</keyword>
<name>A0ABT1EII1_9FIRM</name>
<organism evidence="11 12">
    <name type="scientific">Ohessyouella blattaphilus</name>
    <dbReference type="NCBI Taxonomy" id="2949333"/>
    <lineage>
        <taxon>Bacteria</taxon>
        <taxon>Bacillati</taxon>
        <taxon>Bacillota</taxon>
        <taxon>Clostridia</taxon>
        <taxon>Lachnospirales</taxon>
        <taxon>Lachnospiraceae</taxon>
        <taxon>Ohessyouella</taxon>
    </lineage>
</organism>
<keyword evidence="11" id="KW-0966">Cell projection</keyword>
<evidence type="ECO:0000256" key="4">
    <source>
        <dbReference type="ARBA" id="ARBA00021898"/>
    </source>
</evidence>
<dbReference type="InterPro" id="IPR036429">
    <property type="entry name" value="SpoA-like_sf"/>
</dbReference>
<evidence type="ECO:0000256" key="2">
    <source>
        <dbReference type="ARBA" id="ARBA00004202"/>
    </source>
</evidence>
<keyword evidence="7" id="KW-0283">Flagellar rotation</keyword>
<dbReference type="Gene3D" id="2.30.330.10">
    <property type="entry name" value="SpoA-like"/>
    <property type="match status" value="1"/>
</dbReference>
<evidence type="ECO:0000259" key="10">
    <source>
        <dbReference type="Pfam" id="PF01052"/>
    </source>
</evidence>
<evidence type="ECO:0000313" key="11">
    <source>
        <dbReference type="EMBL" id="MCP1109127.1"/>
    </source>
</evidence>
<evidence type="ECO:0000256" key="9">
    <source>
        <dbReference type="ARBA" id="ARBA00023143"/>
    </source>
</evidence>
<comment type="caution">
    <text evidence="11">The sequence shown here is derived from an EMBL/GenBank/DDBJ whole genome shotgun (WGS) entry which is preliminary data.</text>
</comment>
<keyword evidence="8" id="KW-0472">Membrane</keyword>
<keyword evidence="5" id="KW-1003">Cell membrane</keyword>
<dbReference type="InterPro" id="IPR001689">
    <property type="entry name" value="Flag_FliM"/>
</dbReference>
<reference evidence="11 12" key="1">
    <citation type="journal article" date="2022" name="Genome Biol. Evol.">
        <title>Host diet, physiology and behaviors set the stage for Lachnospiraceae cladogenesis.</title>
        <authorList>
            <person name="Vera-Ponce De Leon A."/>
            <person name="Schneider M."/>
            <person name="Jahnes B.C."/>
            <person name="Sadowski V."/>
            <person name="Camuy-Velez L.A."/>
            <person name="Duan J."/>
            <person name="Sabree Z.L."/>
        </authorList>
    </citation>
    <scope>NUCLEOTIDE SEQUENCE [LARGE SCALE GENOMIC DNA]</scope>
    <source>
        <strain evidence="11 12">PAL227</strain>
    </source>
</reference>
<keyword evidence="9" id="KW-0975">Bacterial flagellum</keyword>
<evidence type="ECO:0000256" key="3">
    <source>
        <dbReference type="ARBA" id="ARBA00011049"/>
    </source>
</evidence>
<dbReference type="SUPFAM" id="SSF103039">
    <property type="entry name" value="CheC-like"/>
    <property type="match status" value="1"/>
</dbReference>
<dbReference type="Proteomes" id="UP001523565">
    <property type="component" value="Unassembled WGS sequence"/>
</dbReference>
<dbReference type="InterPro" id="IPR028976">
    <property type="entry name" value="CheC-like_sf"/>
</dbReference>
<accession>A0ABT1EII1</accession>
<dbReference type="Pfam" id="PF02154">
    <property type="entry name" value="FliM"/>
    <property type="match status" value="1"/>
</dbReference>
<keyword evidence="12" id="KW-1185">Reference proteome</keyword>
<evidence type="ECO:0000256" key="8">
    <source>
        <dbReference type="ARBA" id="ARBA00023136"/>
    </source>
</evidence>
<dbReference type="PRINTS" id="PR00955">
    <property type="entry name" value="FLGMOTORFLIM"/>
</dbReference>
<dbReference type="PANTHER" id="PTHR30034">
    <property type="entry name" value="FLAGELLAR MOTOR SWITCH PROTEIN FLIM"/>
    <property type="match status" value="1"/>
</dbReference>
<dbReference type="InterPro" id="IPR001543">
    <property type="entry name" value="FliN-like_C"/>
</dbReference>
<evidence type="ECO:0000256" key="5">
    <source>
        <dbReference type="ARBA" id="ARBA00022475"/>
    </source>
</evidence>
<dbReference type="PANTHER" id="PTHR30034:SF6">
    <property type="entry name" value="YOP PROTEINS TRANSLOCATION PROTEIN Q"/>
    <property type="match status" value="1"/>
</dbReference>